<reference evidence="2 3" key="1">
    <citation type="submission" date="2020-04" db="EMBL/GenBank/DDBJ databases">
        <authorList>
            <person name="Yoon J."/>
        </authorList>
    </citation>
    <scope>NUCLEOTIDE SEQUENCE [LARGE SCALE GENOMIC DNA]</scope>
    <source>
        <strain evidence="2 3">KMU-166</strain>
    </source>
</reference>
<keyword evidence="1" id="KW-1133">Transmembrane helix</keyword>
<dbReference type="InterPro" id="IPR018643">
    <property type="entry name" value="DUF2069_membrane"/>
</dbReference>
<dbReference type="RefSeq" id="WP_168448795.1">
    <property type="nucleotide sequence ID" value="NZ_JAAWWK010000001.1"/>
</dbReference>
<feature type="transmembrane region" description="Helical" evidence="1">
    <location>
        <begin position="53"/>
        <end position="78"/>
    </location>
</feature>
<dbReference type="Pfam" id="PF09842">
    <property type="entry name" value="DUF2069"/>
    <property type="match status" value="1"/>
</dbReference>
<sequence length="115" mass="12977">MKASYIGCLLSLTLSTWVWAQEGRQPSVTIWVLRELPLLIFAGAVFKHQLRGIAWMCFVCLGYFLLAVVEAMTPMAIWMNYVELALIVLLFCSATIFIRWYARSRLPAATATAAE</sequence>
<name>A0ABX1GCM9_9GAMM</name>
<keyword evidence="3" id="KW-1185">Reference proteome</keyword>
<keyword evidence="1" id="KW-0812">Transmembrane</keyword>
<protein>
    <submittedName>
        <fullName evidence="2">DUF2069 domain-containing protein</fullName>
    </submittedName>
</protein>
<proteinExistence type="predicted"/>
<keyword evidence="1" id="KW-0472">Membrane</keyword>
<comment type="caution">
    <text evidence="2">The sequence shown here is derived from an EMBL/GenBank/DDBJ whole genome shotgun (WGS) entry which is preliminary data.</text>
</comment>
<organism evidence="2 3">
    <name type="scientific">Spongiibacter thalassae</name>
    <dbReference type="NCBI Taxonomy" id="2721624"/>
    <lineage>
        <taxon>Bacteria</taxon>
        <taxon>Pseudomonadati</taxon>
        <taxon>Pseudomonadota</taxon>
        <taxon>Gammaproteobacteria</taxon>
        <taxon>Cellvibrionales</taxon>
        <taxon>Spongiibacteraceae</taxon>
        <taxon>Spongiibacter</taxon>
    </lineage>
</organism>
<feature type="transmembrane region" description="Helical" evidence="1">
    <location>
        <begin position="84"/>
        <end position="102"/>
    </location>
</feature>
<evidence type="ECO:0000313" key="3">
    <source>
        <dbReference type="Proteomes" id="UP000765845"/>
    </source>
</evidence>
<gene>
    <name evidence="2" type="ORF">HCU74_02425</name>
</gene>
<evidence type="ECO:0000313" key="2">
    <source>
        <dbReference type="EMBL" id="NKI16267.1"/>
    </source>
</evidence>
<evidence type="ECO:0000256" key="1">
    <source>
        <dbReference type="SAM" id="Phobius"/>
    </source>
</evidence>
<dbReference type="EMBL" id="JAAWWK010000001">
    <property type="protein sequence ID" value="NKI16267.1"/>
    <property type="molecule type" value="Genomic_DNA"/>
</dbReference>
<dbReference type="Proteomes" id="UP000765845">
    <property type="component" value="Unassembled WGS sequence"/>
</dbReference>
<accession>A0ABX1GCM9</accession>